<organism evidence="1 2">
    <name type="scientific">Leucogyrophana mollusca</name>
    <dbReference type="NCBI Taxonomy" id="85980"/>
    <lineage>
        <taxon>Eukaryota</taxon>
        <taxon>Fungi</taxon>
        <taxon>Dikarya</taxon>
        <taxon>Basidiomycota</taxon>
        <taxon>Agaricomycotina</taxon>
        <taxon>Agaricomycetes</taxon>
        <taxon>Agaricomycetidae</taxon>
        <taxon>Boletales</taxon>
        <taxon>Boletales incertae sedis</taxon>
        <taxon>Leucogyrophana</taxon>
    </lineage>
</organism>
<protein>
    <submittedName>
        <fullName evidence="1">Uncharacterized protein</fullName>
    </submittedName>
</protein>
<gene>
    <name evidence="1" type="ORF">BV22DRAFT_1169347</name>
</gene>
<dbReference type="EMBL" id="MU266451">
    <property type="protein sequence ID" value="KAH7923473.1"/>
    <property type="molecule type" value="Genomic_DNA"/>
</dbReference>
<reference evidence="1" key="1">
    <citation type="journal article" date="2021" name="New Phytol.">
        <title>Evolutionary innovations through gain and loss of genes in the ectomycorrhizal Boletales.</title>
        <authorList>
            <person name="Wu G."/>
            <person name="Miyauchi S."/>
            <person name="Morin E."/>
            <person name="Kuo A."/>
            <person name="Drula E."/>
            <person name="Varga T."/>
            <person name="Kohler A."/>
            <person name="Feng B."/>
            <person name="Cao Y."/>
            <person name="Lipzen A."/>
            <person name="Daum C."/>
            <person name="Hundley H."/>
            <person name="Pangilinan J."/>
            <person name="Johnson J."/>
            <person name="Barry K."/>
            <person name="LaButti K."/>
            <person name="Ng V."/>
            <person name="Ahrendt S."/>
            <person name="Min B."/>
            <person name="Choi I.G."/>
            <person name="Park H."/>
            <person name="Plett J.M."/>
            <person name="Magnuson J."/>
            <person name="Spatafora J.W."/>
            <person name="Nagy L.G."/>
            <person name="Henrissat B."/>
            <person name="Grigoriev I.V."/>
            <person name="Yang Z.L."/>
            <person name="Xu J."/>
            <person name="Martin F.M."/>
        </authorList>
    </citation>
    <scope>NUCLEOTIDE SEQUENCE</scope>
    <source>
        <strain evidence="1">KUC20120723A-06</strain>
    </source>
</reference>
<keyword evidence="2" id="KW-1185">Reference proteome</keyword>
<name>A0ACB8BF58_9AGAM</name>
<evidence type="ECO:0000313" key="1">
    <source>
        <dbReference type="EMBL" id="KAH7923473.1"/>
    </source>
</evidence>
<dbReference type="Proteomes" id="UP000790709">
    <property type="component" value="Unassembled WGS sequence"/>
</dbReference>
<evidence type="ECO:0000313" key="2">
    <source>
        <dbReference type="Proteomes" id="UP000790709"/>
    </source>
</evidence>
<accession>A0ACB8BF58</accession>
<sequence>MQAQITPVHTNVQTITSAQSLTCVQALLKAGIGCIAYLRNLLPVDNFSEAHLVSESNSQSSGSFSMEGGQGKRNTSGISMMNVNRGFTNEGDRIMDYLELGIFDAIEKQYLRSFIFAIYLDSKDPNNIVEAYTFNFDYQALPGTNIIVPIMSLGDQLSNMSLGTMKRADPVADAMKRGKMPTLGEVKKSLKCRYGNFKLFFNEDTPDSYQPLHFQAGDIEKDRWFFTTHKTGEVPEVTDVGQFKTGWHGVNLKVASVAAYLPSVTEDNNAPFTGIMSHPAPKLTPVEEARLRVEDAELQRKDALDRNVVWSADADADVDAEGEEVEDEGIVLRRIGCDAVMVPIGLRTDDGSIEPMNVDVSDSMEPTIALYGGMSERTPVRVGDLNGTMPRHDLEETQQVPATQDLLMGSLTPVRRPACSLSLPPSDLADSTESALSTQQIDTQLLRDMERMGDGSVGLDAEMLDMETQAPVAPGPIRGADPIGSFDTQHGAAAKIMSKSSSVPTASNTGKSVDEGELDCDCGISVRPLFLSHSASLVKPYCRWRIHLCSAKVVAEDGIIFHNDRDRRLPTKFRCFGCRLHLRRDWDLIASDFADIVSRYKDLAVFRRAIKICDLRRPTTTSQFREQIGCDPALAGQLLTRLETEGFMAVEVADTDEIGVVTKRSQKKGKSKQKKPAKTLQKTKWAFVPSSKRSKAYADYFNPNSEVENHLIGLSSLVRTLESAYIFSHKTRSILVHTDSAPRHDGQCPVTVGFFLASSIQLILLALR</sequence>
<comment type="caution">
    <text evidence="1">The sequence shown here is derived from an EMBL/GenBank/DDBJ whole genome shotgun (WGS) entry which is preliminary data.</text>
</comment>
<proteinExistence type="predicted"/>